<dbReference type="PRINTS" id="PR00404">
    <property type="entry name" value="MADSDOMAIN"/>
</dbReference>
<comment type="caution">
    <text evidence="7">The sequence shown here is derived from an EMBL/GenBank/DDBJ whole genome shotgun (WGS) entry which is preliminary data.</text>
</comment>
<dbReference type="InterPro" id="IPR002100">
    <property type="entry name" value="TF_MADSbox"/>
</dbReference>
<comment type="subcellular location">
    <subcellularLocation>
        <location evidence="1">Nucleus</location>
    </subcellularLocation>
</comment>
<protein>
    <recommendedName>
        <fullName evidence="6">MADS-box domain-containing protein</fullName>
    </recommendedName>
</protein>
<dbReference type="EMBL" id="BTGU01000041">
    <property type="protein sequence ID" value="GMN52422.1"/>
    <property type="molecule type" value="Genomic_DNA"/>
</dbReference>
<dbReference type="PANTHER" id="PTHR11945">
    <property type="entry name" value="MADS BOX PROTEIN"/>
    <property type="match status" value="1"/>
</dbReference>
<evidence type="ECO:0000256" key="5">
    <source>
        <dbReference type="ARBA" id="ARBA00023242"/>
    </source>
</evidence>
<evidence type="ECO:0000256" key="2">
    <source>
        <dbReference type="ARBA" id="ARBA00023015"/>
    </source>
</evidence>
<keyword evidence="5" id="KW-0539">Nucleus</keyword>
<sequence length="220" mass="24559">MAKIPKQSNLQVTFSKRRSGLFKKASELCTLCGVEIAMIVFSPANKAFSFGHPAVDSVVNRFLTSQRNSSINFTVIESRSNSNHVVIHELNEKITLILGQLDAEKRKGQVLDDDHEKRRSKCWWESPVDELSLSELELLKASLEEVKNSVNLTKQAHKIASDHQISTARFPQHFMMNGGRSSDGVFDNKPMDALAAPASTSTLRDAHNFGFGNKIFLNFP</sequence>
<dbReference type="Gene3D" id="3.40.1810.10">
    <property type="entry name" value="Transcription factor, MADS-box"/>
    <property type="match status" value="1"/>
</dbReference>
<evidence type="ECO:0000259" key="6">
    <source>
        <dbReference type="PROSITE" id="PS50066"/>
    </source>
</evidence>
<dbReference type="Pfam" id="PF00319">
    <property type="entry name" value="SRF-TF"/>
    <property type="match status" value="1"/>
</dbReference>
<dbReference type="Proteomes" id="UP001187192">
    <property type="component" value="Unassembled WGS sequence"/>
</dbReference>
<reference evidence="7" key="1">
    <citation type="submission" date="2023-07" db="EMBL/GenBank/DDBJ databases">
        <title>draft genome sequence of fig (Ficus carica).</title>
        <authorList>
            <person name="Takahashi T."/>
            <person name="Nishimura K."/>
        </authorList>
    </citation>
    <scope>NUCLEOTIDE SEQUENCE</scope>
</reference>
<name>A0AA88DER5_FICCA</name>
<evidence type="ECO:0000256" key="4">
    <source>
        <dbReference type="ARBA" id="ARBA00023163"/>
    </source>
</evidence>
<dbReference type="GO" id="GO:0000978">
    <property type="term" value="F:RNA polymerase II cis-regulatory region sequence-specific DNA binding"/>
    <property type="evidence" value="ECO:0007669"/>
    <property type="project" value="TreeGrafter"/>
</dbReference>
<keyword evidence="4" id="KW-0804">Transcription</keyword>
<dbReference type="GO" id="GO:0005634">
    <property type="term" value="C:nucleus"/>
    <property type="evidence" value="ECO:0007669"/>
    <property type="project" value="UniProtKB-SubCell"/>
</dbReference>
<keyword evidence="2" id="KW-0805">Transcription regulation</keyword>
<evidence type="ECO:0000313" key="7">
    <source>
        <dbReference type="EMBL" id="GMN52422.1"/>
    </source>
</evidence>
<feature type="domain" description="MADS-box" evidence="6">
    <location>
        <begin position="1"/>
        <end position="54"/>
    </location>
</feature>
<dbReference type="SUPFAM" id="SSF55455">
    <property type="entry name" value="SRF-like"/>
    <property type="match status" value="1"/>
</dbReference>
<organism evidence="7 8">
    <name type="scientific">Ficus carica</name>
    <name type="common">Common fig</name>
    <dbReference type="NCBI Taxonomy" id="3494"/>
    <lineage>
        <taxon>Eukaryota</taxon>
        <taxon>Viridiplantae</taxon>
        <taxon>Streptophyta</taxon>
        <taxon>Embryophyta</taxon>
        <taxon>Tracheophyta</taxon>
        <taxon>Spermatophyta</taxon>
        <taxon>Magnoliopsida</taxon>
        <taxon>eudicotyledons</taxon>
        <taxon>Gunneridae</taxon>
        <taxon>Pentapetalae</taxon>
        <taxon>rosids</taxon>
        <taxon>fabids</taxon>
        <taxon>Rosales</taxon>
        <taxon>Moraceae</taxon>
        <taxon>Ficeae</taxon>
        <taxon>Ficus</taxon>
    </lineage>
</organism>
<dbReference type="PROSITE" id="PS50066">
    <property type="entry name" value="MADS_BOX_2"/>
    <property type="match status" value="1"/>
</dbReference>
<dbReference type="Gene3D" id="6.10.140.920">
    <property type="match status" value="1"/>
</dbReference>
<dbReference type="SMART" id="SM00432">
    <property type="entry name" value="MADS"/>
    <property type="match status" value="1"/>
</dbReference>
<keyword evidence="3" id="KW-0238">DNA-binding</keyword>
<dbReference type="FunFam" id="3.40.1810.10:FF:000006">
    <property type="entry name" value="Agamous-like MADS-box protein AGL62"/>
    <property type="match status" value="1"/>
</dbReference>
<dbReference type="InterPro" id="IPR036879">
    <property type="entry name" value="TF_MADSbox_sf"/>
</dbReference>
<evidence type="ECO:0000256" key="3">
    <source>
        <dbReference type="ARBA" id="ARBA00023125"/>
    </source>
</evidence>
<dbReference type="GO" id="GO:0046983">
    <property type="term" value="F:protein dimerization activity"/>
    <property type="evidence" value="ECO:0007669"/>
    <property type="project" value="InterPro"/>
</dbReference>
<proteinExistence type="predicted"/>
<dbReference type="AlphaFoldDB" id="A0AA88DER5"/>
<evidence type="ECO:0000313" key="8">
    <source>
        <dbReference type="Proteomes" id="UP001187192"/>
    </source>
</evidence>
<dbReference type="PANTHER" id="PTHR11945:SF629">
    <property type="entry name" value="OS02G0164450 PROTEIN"/>
    <property type="match status" value="1"/>
</dbReference>
<accession>A0AA88DER5</accession>
<gene>
    <name evidence="7" type="ORF">TIFTF001_021569</name>
</gene>
<dbReference type="GO" id="GO:0000981">
    <property type="term" value="F:DNA-binding transcription factor activity, RNA polymerase II-specific"/>
    <property type="evidence" value="ECO:0007669"/>
    <property type="project" value="TreeGrafter"/>
</dbReference>
<keyword evidence="8" id="KW-1185">Reference proteome</keyword>
<evidence type="ECO:0000256" key="1">
    <source>
        <dbReference type="ARBA" id="ARBA00004123"/>
    </source>
</evidence>